<proteinExistence type="predicted"/>
<gene>
    <name evidence="2" type="ORF">EZL74_10085</name>
</gene>
<dbReference type="Pfam" id="PF13302">
    <property type="entry name" value="Acetyltransf_3"/>
    <property type="match status" value="1"/>
</dbReference>
<name>A0A4Q9YU56_9FLAO</name>
<dbReference type="OrthoDB" id="9798081at2"/>
<dbReference type="PANTHER" id="PTHR43792">
    <property type="entry name" value="GNAT FAMILY, PUTATIVE (AFU_ORTHOLOGUE AFUA_3G00765)-RELATED-RELATED"/>
    <property type="match status" value="1"/>
</dbReference>
<dbReference type="InterPro" id="IPR000182">
    <property type="entry name" value="GNAT_dom"/>
</dbReference>
<dbReference type="Gene3D" id="3.40.630.30">
    <property type="match status" value="1"/>
</dbReference>
<dbReference type="InterPro" id="IPR051531">
    <property type="entry name" value="N-acetyltransferase"/>
</dbReference>
<sequence length="165" mass="18769">MNIKLHTHRLSIIPMGLQDASFIQELVNTDGWLQFIGNRNIYNSADAKAYITKIITNPNTDYWTVFLKETAVPVGIITFIKREHLQFSDLGFAFLPQYSNQGYAYEAAAAMRNELIKSREKILAVTLNENHKSIQLLQKLDFKPEGEITEPSATLLLFGYSSNLK</sequence>
<dbReference type="RefSeq" id="WP_131476488.1">
    <property type="nucleotide sequence ID" value="NZ_SJPE01000012.1"/>
</dbReference>
<keyword evidence="2" id="KW-0808">Transferase</keyword>
<dbReference type="EMBL" id="SJPE01000012">
    <property type="protein sequence ID" value="TBX67000.1"/>
    <property type="molecule type" value="Genomic_DNA"/>
</dbReference>
<protein>
    <submittedName>
        <fullName evidence="2">N-acetyltransferase</fullName>
    </submittedName>
</protein>
<evidence type="ECO:0000313" key="2">
    <source>
        <dbReference type="EMBL" id="TBX67000.1"/>
    </source>
</evidence>
<evidence type="ECO:0000313" key="3">
    <source>
        <dbReference type="Proteomes" id="UP000293300"/>
    </source>
</evidence>
<dbReference type="InterPro" id="IPR016181">
    <property type="entry name" value="Acyl_CoA_acyltransferase"/>
</dbReference>
<dbReference type="Proteomes" id="UP000293300">
    <property type="component" value="Unassembled WGS sequence"/>
</dbReference>
<reference evidence="2 3" key="1">
    <citation type="submission" date="2019-02" db="EMBL/GenBank/DDBJ databases">
        <title>Flavobacterium sp. RD-2-33 isolated from forest soil.</title>
        <authorList>
            <person name="Chaudhary D.K."/>
        </authorList>
    </citation>
    <scope>NUCLEOTIDE SEQUENCE [LARGE SCALE GENOMIC DNA]</scope>
    <source>
        <strain evidence="2 3">RD-2-33</strain>
    </source>
</reference>
<organism evidence="2 3">
    <name type="scientific">Flavobacterium silvisoli</name>
    <dbReference type="NCBI Taxonomy" id="2529433"/>
    <lineage>
        <taxon>Bacteria</taxon>
        <taxon>Pseudomonadati</taxon>
        <taxon>Bacteroidota</taxon>
        <taxon>Flavobacteriia</taxon>
        <taxon>Flavobacteriales</taxon>
        <taxon>Flavobacteriaceae</taxon>
        <taxon>Flavobacterium</taxon>
    </lineage>
</organism>
<dbReference type="GO" id="GO:0016747">
    <property type="term" value="F:acyltransferase activity, transferring groups other than amino-acyl groups"/>
    <property type="evidence" value="ECO:0007669"/>
    <property type="project" value="InterPro"/>
</dbReference>
<evidence type="ECO:0000259" key="1">
    <source>
        <dbReference type="Pfam" id="PF13302"/>
    </source>
</evidence>
<keyword evidence="3" id="KW-1185">Reference proteome</keyword>
<dbReference type="PANTHER" id="PTHR43792:SF1">
    <property type="entry name" value="N-ACETYLTRANSFERASE DOMAIN-CONTAINING PROTEIN"/>
    <property type="match status" value="1"/>
</dbReference>
<accession>A0A4Q9YU56</accession>
<dbReference type="AlphaFoldDB" id="A0A4Q9YU56"/>
<comment type="caution">
    <text evidence="2">The sequence shown here is derived from an EMBL/GenBank/DDBJ whole genome shotgun (WGS) entry which is preliminary data.</text>
</comment>
<feature type="domain" description="N-acetyltransferase" evidence="1">
    <location>
        <begin position="9"/>
        <end position="143"/>
    </location>
</feature>
<dbReference type="SUPFAM" id="SSF55729">
    <property type="entry name" value="Acyl-CoA N-acyltransferases (Nat)"/>
    <property type="match status" value="1"/>
</dbReference>